<dbReference type="EMBL" id="BONW01000039">
    <property type="protein sequence ID" value="GIG91557.1"/>
    <property type="molecule type" value="Genomic_DNA"/>
</dbReference>
<evidence type="ECO:0000256" key="1">
    <source>
        <dbReference type="SAM" id="MobiDB-lite"/>
    </source>
</evidence>
<keyword evidence="2" id="KW-0812">Transmembrane</keyword>
<name>A0ABQ4EA03_9ACTN</name>
<keyword evidence="2" id="KW-1133">Transmembrane helix</keyword>
<sequence>MWMASHRRGGLDPDAAERLLDAAAGRDTGTGQPHRDPSDPVAELLTAASAPARAAELAGEEAALQAFRTARAARLAAGGTYPEMVREARAKAGGAASPTTPDAVTGRSRGGRRRLTVGAGGWIAVVLATLTAGAALATDIPALDPADPRRGAPDSGSRTPVPPTTATAPTITTPPTGTTAPTGGPTAAPPPNHSPRSRQATPHPSVYGQCRAYLARGGADSDARANRSPSKVLLEAAGSRSEIERYCRLLLAIDKPNHSNKSRKPDEPEKAAEEKNAAEAEHAAETDRAAENGTPDRSGRSG</sequence>
<feature type="compositionally biased region" description="Basic and acidic residues" evidence="1">
    <location>
        <begin position="263"/>
        <end position="290"/>
    </location>
</feature>
<accession>A0ABQ4EA03</accession>
<feature type="region of interest" description="Disordered" evidence="1">
    <location>
        <begin position="254"/>
        <end position="302"/>
    </location>
</feature>
<organism evidence="3 4">
    <name type="scientific">Plantactinospora endophytica</name>
    <dbReference type="NCBI Taxonomy" id="673535"/>
    <lineage>
        <taxon>Bacteria</taxon>
        <taxon>Bacillati</taxon>
        <taxon>Actinomycetota</taxon>
        <taxon>Actinomycetes</taxon>
        <taxon>Micromonosporales</taxon>
        <taxon>Micromonosporaceae</taxon>
        <taxon>Plantactinospora</taxon>
    </lineage>
</organism>
<feature type="region of interest" description="Disordered" evidence="1">
    <location>
        <begin position="20"/>
        <end position="40"/>
    </location>
</feature>
<feature type="region of interest" description="Disordered" evidence="1">
    <location>
        <begin position="89"/>
        <end position="113"/>
    </location>
</feature>
<protein>
    <submittedName>
        <fullName evidence="3">Uncharacterized protein</fullName>
    </submittedName>
</protein>
<evidence type="ECO:0000256" key="2">
    <source>
        <dbReference type="SAM" id="Phobius"/>
    </source>
</evidence>
<comment type="caution">
    <text evidence="3">The sequence shown here is derived from an EMBL/GenBank/DDBJ whole genome shotgun (WGS) entry which is preliminary data.</text>
</comment>
<reference evidence="3 4" key="1">
    <citation type="submission" date="2021-01" db="EMBL/GenBank/DDBJ databases">
        <title>Whole genome shotgun sequence of Plantactinospora endophytica NBRC 110450.</title>
        <authorList>
            <person name="Komaki H."/>
            <person name="Tamura T."/>
        </authorList>
    </citation>
    <scope>NUCLEOTIDE SEQUENCE [LARGE SCALE GENOMIC DNA]</scope>
    <source>
        <strain evidence="3 4">NBRC 110450</strain>
    </source>
</reference>
<evidence type="ECO:0000313" key="4">
    <source>
        <dbReference type="Proteomes" id="UP000646749"/>
    </source>
</evidence>
<evidence type="ECO:0000313" key="3">
    <source>
        <dbReference type="EMBL" id="GIG91557.1"/>
    </source>
</evidence>
<proteinExistence type="predicted"/>
<keyword evidence="2" id="KW-0472">Membrane</keyword>
<dbReference type="Proteomes" id="UP000646749">
    <property type="component" value="Unassembled WGS sequence"/>
</dbReference>
<feature type="compositionally biased region" description="Low complexity" evidence="1">
    <location>
        <begin position="164"/>
        <end position="186"/>
    </location>
</feature>
<feature type="region of interest" description="Disordered" evidence="1">
    <location>
        <begin position="141"/>
        <end position="204"/>
    </location>
</feature>
<feature type="transmembrane region" description="Helical" evidence="2">
    <location>
        <begin position="115"/>
        <end position="137"/>
    </location>
</feature>
<keyword evidence="4" id="KW-1185">Reference proteome</keyword>
<gene>
    <name evidence="3" type="ORF">Pen02_64930</name>
</gene>